<keyword evidence="6" id="KW-0342">GTP-binding</keyword>
<dbReference type="InterPro" id="IPR001474">
    <property type="entry name" value="GTP_CycHdrlase_I"/>
</dbReference>
<dbReference type="NCBIfam" id="NF006826">
    <property type="entry name" value="PRK09347.1-3"/>
    <property type="match status" value="1"/>
</dbReference>
<dbReference type="HAMAP" id="MF_00223">
    <property type="entry name" value="FolE"/>
    <property type="match status" value="1"/>
</dbReference>
<comment type="similarity">
    <text evidence="3 6">Belongs to the GTP cyclohydrolase I family.</text>
</comment>
<protein>
    <recommendedName>
        <fullName evidence="6">GTP cyclohydrolase 1</fullName>
        <ecNumber evidence="6">3.5.4.16</ecNumber>
    </recommendedName>
    <alternativeName>
        <fullName evidence="6">GTP cyclohydrolase I</fullName>
        <shortName evidence="6">GTP-CH-I</shortName>
    </alternativeName>
</protein>
<gene>
    <name evidence="6 8" type="primary">folE</name>
    <name evidence="8" type="ORF">J5X90_05985</name>
</gene>
<dbReference type="InterPro" id="IPR020602">
    <property type="entry name" value="GTP_CycHdrlase_I_dom"/>
</dbReference>
<dbReference type="NCBIfam" id="NF006825">
    <property type="entry name" value="PRK09347.1-2"/>
    <property type="match status" value="1"/>
</dbReference>
<dbReference type="Proteomes" id="UP000665025">
    <property type="component" value="Chromosome 1"/>
</dbReference>
<keyword evidence="6" id="KW-0479">Metal-binding</keyword>
<dbReference type="Gene3D" id="3.30.1130.10">
    <property type="match status" value="1"/>
</dbReference>
<dbReference type="EMBL" id="CP072425">
    <property type="protein sequence ID" value="QTL36586.1"/>
    <property type="molecule type" value="Genomic_DNA"/>
</dbReference>
<comment type="pathway">
    <text evidence="2 6">Cofactor biosynthesis; 7,8-dihydroneopterin triphosphate biosynthesis; 7,8-dihydroneopterin triphosphate from GTP: step 1/1.</text>
</comment>
<organism evidence="8 9">
    <name type="scientific">Pseudoalteromonas viridis</name>
    <dbReference type="NCBI Taxonomy" id="339617"/>
    <lineage>
        <taxon>Bacteria</taxon>
        <taxon>Pseudomonadati</taxon>
        <taxon>Pseudomonadota</taxon>
        <taxon>Gammaproteobacteria</taxon>
        <taxon>Alteromonadales</taxon>
        <taxon>Pseudoalteromonadaceae</taxon>
        <taxon>Pseudoalteromonas</taxon>
    </lineage>
</organism>
<name>A0ABX7V9Y9_9GAMM</name>
<evidence type="ECO:0000256" key="1">
    <source>
        <dbReference type="ARBA" id="ARBA00001052"/>
    </source>
</evidence>
<dbReference type="InterPro" id="IPR043133">
    <property type="entry name" value="GTP-CH-I_C/QueF"/>
</dbReference>
<dbReference type="InterPro" id="IPR043134">
    <property type="entry name" value="GTP-CH-I_N"/>
</dbReference>
<reference evidence="8 9" key="1">
    <citation type="submission" date="2021-03" db="EMBL/GenBank/DDBJ databases">
        <title>Complete Genome of Pseudoalteromonas viridis Strain BBR56, a new biocontrol bacterial candidate.</title>
        <authorList>
            <person name="Handayani D.P."/>
            <person name="Isnansetyo A."/>
            <person name="Istiqomah I."/>
            <person name="Jumina J."/>
        </authorList>
    </citation>
    <scope>NUCLEOTIDE SEQUENCE [LARGE SCALE GENOMIC DNA]</scope>
    <source>
        <strain evidence="8 9">BBR56</strain>
    </source>
</reference>
<keyword evidence="6" id="KW-0547">Nucleotide-binding</keyword>
<dbReference type="GO" id="GO:0003934">
    <property type="term" value="F:GTP cyclohydrolase I activity"/>
    <property type="evidence" value="ECO:0007669"/>
    <property type="project" value="UniProtKB-EC"/>
</dbReference>
<proteinExistence type="inferred from homology"/>
<keyword evidence="6" id="KW-0862">Zinc</keyword>
<dbReference type="PANTHER" id="PTHR11109:SF7">
    <property type="entry name" value="GTP CYCLOHYDROLASE 1"/>
    <property type="match status" value="1"/>
</dbReference>
<dbReference type="RefSeq" id="WP_209053102.1">
    <property type="nucleotide sequence ID" value="NZ_CP072425.1"/>
</dbReference>
<evidence type="ECO:0000256" key="4">
    <source>
        <dbReference type="ARBA" id="ARBA00022563"/>
    </source>
</evidence>
<evidence type="ECO:0000256" key="2">
    <source>
        <dbReference type="ARBA" id="ARBA00005080"/>
    </source>
</evidence>
<comment type="subunit">
    <text evidence="6">Homopolymer.</text>
</comment>
<dbReference type="PROSITE" id="PS00859">
    <property type="entry name" value="GTP_CYCLOHYDROL_1_1"/>
    <property type="match status" value="1"/>
</dbReference>
<dbReference type="InterPro" id="IPR018234">
    <property type="entry name" value="GTP_CycHdrlase_I_CS"/>
</dbReference>
<accession>A0ABX7V9Y9</accession>
<feature type="binding site" evidence="6">
    <location>
        <position position="75"/>
    </location>
    <ligand>
        <name>Zn(2+)</name>
        <dbReference type="ChEBI" id="CHEBI:29105"/>
    </ligand>
</feature>
<dbReference type="PANTHER" id="PTHR11109">
    <property type="entry name" value="GTP CYCLOHYDROLASE I"/>
    <property type="match status" value="1"/>
</dbReference>
<dbReference type="EC" id="3.5.4.16" evidence="6"/>
<sequence length="184" mass="20980">MHEELKSSFQQIISAVGEDKDREGLLDTPKRAAKAMEYLTQGYRQELSDVTNNAVFSSDADDMVLIQDIELYSMCEHHLLPFVGRAHIAYIPNGKVLGLSKFARIVDMYARRFQIQEQLTHQIAKAVEEVTGARGVGVVIEAKHMCMMMRGVEKQNSQMRTSVMLGNFREDAKTRNEFLQLLKR</sequence>
<dbReference type="Gene3D" id="1.10.286.10">
    <property type="match status" value="1"/>
</dbReference>
<evidence type="ECO:0000313" key="8">
    <source>
        <dbReference type="EMBL" id="QTL36586.1"/>
    </source>
</evidence>
<feature type="domain" description="GTP cyclohydrolase I" evidence="7">
    <location>
        <begin position="6"/>
        <end position="182"/>
    </location>
</feature>
<evidence type="ECO:0000256" key="3">
    <source>
        <dbReference type="ARBA" id="ARBA00008085"/>
    </source>
</evidence>
<evidence type="ECO:0000256" key="6">
    <source>
        <dbReference type="HAMAP-Rule" id="MF_00223"/>
    </source>
</evidence>
<keyword evidence="4 6" id="KW-0554">One-carbon metabolism</keyword>
<feature type="binding site" evidence="6">
    <location>
        <position position="78"/>
    </location>
    <ligand>
        <name>Zn(2+)</name>
        <dbReference type="ChEBI" id="CHEBI:29105"/>
    </ligand>
</feature>
<evidence type="ECO:0000256" key="5">
    <source>
        <dbReference type="ARBA" id="ARBA00022801"/>
    </source>
</evidence>
<feature type="binding site" evidence="6">
    <location>
        <position position="146"/>
    </location>
    <ligand>
        <name>Zn(2+)</name>
        <dbReference type="ChEBI" id="CHEBI:29105"/>
    </ligand>
</feature>
<dbReference type="SUPFAM" id="SSF55620">
    <property type="entry name" value="Tetrahydrobiopterin biosynthesis enzymes-like"/>
    <property type="match status" value="1"/>
</dbReference>
<dbReference type="Pfam" id="PF01227">
    <property type="entry name" value="GTP_cyclohydroI"/>
    <property type="match status" value="1"/>
</dbReference>
<evidence type="ECO:0000313" key="9">
    <source>
        <dbReference type="Proteomes" id="UP000665025"/>
    </source>
</evidence>
<evidence type="ECO:0000259" key="7">
    <source>
        <dbReference type="Pfam" id="PF01227"/>
    </source>
</evidence>
<keyword evidence="5 6" id="KW-0378">Hydrolase</keyword>
<dbReference type="NCBIfam" id="TIGR00063">
    <property type="entry name" value="folE"/>
    <property type="match status" value="1"/>
</dbReference>
<comment type="catalytic activity">
    <reaction evidence="1 6">
        <text>GTP + H2O = 7,8-dihydroneopterin 3'-triphosphate + formate + H(+)</text>
        <dbReference type="Rhea" id="RHEA:17473"/>
        <dbReference type="ChEBI" id="CHEBI:15377"/>
        <dbReference type="ChEBI" id="CHEBI:15378"/>
        <dbReference type="ChEBI" id="CHEBI:15740"/>
        <dbReference type="ChEBI" id="CHEBI:37565"/>
        <dbReference type="ChEBI" id="CHEBI:58462"/>
        <dbReference type="EC" id="3.5.4.16"/>
    </reaction>
</comment>
<keyword evidence="9" id="KW-1185">Reference proteome</keyword>